<sequence>PYSATELDAVLAVLRHLLTARDTVLAVNAAYIASAAQTDATRTEPPFRLQGSYRNMNKIAERIVPVMNDDELSAVVDDHYAGEAQTLTTGAEANLLKLAALRGTLTAEQAGRW</sequence>
<gene>
    <name evidence="1" type="ORF">G3M58_38940</name>
</gene>
<feature type="non-terminal residue" evidence="1">
    <location>
        <position position="113"/>
    </location>
</feature>
<proteinExistence type="predicted"/>
<evidence type="ECO:0000313" key="1">
    <source>
        <dbReference type="EMBL" id="NEE12421.1"/>
    </source>
</evidence>
<dbReference type="EMBL" id="JAAGMN010004063">
    <property type="protein sequence ID" value="NEE12421.1"/>
    <property type="molecule type" value="Genomic_DNA"/>
</dbReference>
<protein>
    <submittedName>
        <fullName evidence="1">Uncharacterized protein</fullName>
    </submittedName>
</protein>
<comment type="caution">
    <text evidence="1">The sequence shown here is derived from an EMBL/GenBank/DDBJ whole genome shotgun (WGS) entry which is preliminary data.</text>
</comment>
<reference evidence="1" key="1">
    <citation type="submission" date="2020-01" db="EMBL/GenBank/DDBJ databases">
        <title>Insect and environment-associated Actinomycetes.</title>
        <authorList>
            <person name="Currrie C."/>
            <person name="Chevrette M."/>
            <person name="Carlson C."/>
            <person name="Stubbendieck R."/>
            <person name="Wendt-Pienkowski E."/>
        </authorList>
    </citation>
    <scope>NUCLEOTIDE SEQUENCE</scope>
    <source>
        <strain evidence="1">SID7499</strain>
    </source>
</reference>
<accession>A0A6G3X3V4</accession>
<dbReference type="AlphaFoldDB" id="A0A6G3X3V4"/>
<feature type="non-terminal residue" evidence="1">
    <location>
        <position position="1"/>
    </location>
</feature>
<name>A0A6G3X3V4_9ACTN</name>
<organism evidence="1">
    <name type="scientific">Streptomyces sp. SID7499</name>
    <dbReference type="NCBI Taxonomy" id="2706086"/>
    <lineage>
        <taxon>Bacteria</taxon>
        <taxon>Bacillati</taxon>
        <taxon>Actinomycetota</taxon>
        <taxon>Actinomycetes</taxon>
        <taxon>Kitasatosporales</taxon>
        <taxon>Streptomycetaceae</taxon>
        <taxon>Streptomyces</taxon>
    </lineage>
</organism>